<comment type="caution">
    <text evidence="2">The sequence shown here is derived from an EMBL/GenBank/DDBJ whole genome shotgun (WGS) entry which is preliminary data.</text>
</comment>
<evidence type="ECO:0000313" key="3">
    <source>
        <dbReference type="Proteomes" id="UP000660339"/>
    </source>
</evidence>
<dbReference type="Proteomes" id="UP000660339">
    <property type="component" value="Unassembled WGS sequence"/>
</dbReference>
<dbReference type="Gene3D" id="3.40.50.150">
    <property type="entry name" value="Vaccinia Virus protein VP39"/>
    <property type="match status" value="1"/>
</dbReference>
<keyword evidence="3" id="KW-1185">Reference proteome</keyword>
<feature type="domain" description="Methyltransferase" evidence="1">
    <location>
        <begin position="50"/>
        <end position="136"/>
    </location>
</feature>
<dbReference type="EMBL" id="BONJ01000039">
    <property type="protein sequence ID" value="GIG18287.1"/>
    <property type="molecule type" value="Genomic_DNA"/>
</dbReference>
<accession>A0A8J3PIC2</accession>
<dbReference type="Pfam" id="PF13649">
    <property type="entry name" value="Methyltransf_25"/>
    <property type="match status" value="1"/>
</dbReference>
<dbReference type="SUPFAM" id="SSF53335">
    <property type="entry name" value="S-adenosyl-L-methionine-dependent methyltransferases"/>
    <property type="match status" value="1"/>
</dbReference>
<evidence type="ECO:0000313" key="2">
    <source>
        <dbReference type="EMBL" id="GIG18287.1"/>
    </source>
</evidence>
<dbReference type="AlphaFoldDB" id="A0A8J3PIC2"/>
<dbReference type="CDD" id="cd02440">
    <property type="entry name" value="AdoMet_MTases"/>
    <property type="match status" value="1"/>
</dbReference>
<proteinExistence type="predicted"/>
<sequence length="200" mass="22146">MPGTWDQYAQDCAPRRPVNAAGASTWFNWTQYPDHGPGLEVLDLKPSARVLELGCGKGGNLAHVRAMGHNGVGVDVSPVQVDHARTRWPHLNVILGDAVAYLEGAKTQFDAVYSVFGAVWFVDPEVLLPAIHRRLRGTLAFSWSPMNMVSALPRWDLEFDEWGDRLDEHGFVDIEHREVTPPASAGRGQPTFLVRATRPN</sequence>
<organism evidence="2 3">
    <name type="scientific">Catellatospora methionotrophica</name>
    <dbReference type="NCBI Taxonomy" id="121620"/>
    <lineage>
        <taxon>Bacteria</taxon>
        <taxon>Bacillati</taxon>
        <taxon>Actinomycetota</taxon>
        <taxon>Actinomycetes</taxon>
        <taxon>Micromonosporales</taxon>
        <taxon>Micromonosporaceae</taxon>
        <taxon>Catellatospora</taxon>
    </lineage>
</organism>
<gene>
    <name evidence="2" type="ORF">Cme02nite_66190</name>
</gene>
<dbReference type="InterPro" id="IPR029063">
    <property type="entry name" value="SAM-dependent_MTases_sf"/>
</dbReference>
<protein>
    <recommendedName>
        <fullName evidence="1">Methyltransferase domain-containing protein</fullName>
    </recommendedName>
</protein>
<name>A0A8J3PIC2_9ACTN</name>
<evidence type="ECO:0000259" key="1">
    <source>
        <dbReference type="Pfam" id="PF13649"/>
    </source>
</evidence>
<dbReference type="RefSeq" id="WP_166381076.1">
    <property type="nucleotide sequence ID" value="NZ_BAAATT010000019.1"/>
</dbReference>
<reference evidence="2" key="1">
    <citation type="submission" date="2021-01" db="EMBL/GenBank/DDBJ databases">
        <title>Whole genome shotgun sequence of Catellatospora methionotrophica NBRC 14553.</title>
        <authorList>
            <person name="Komaki H."/>
            <person name="Tamura T."/>
        </authorList>
    </citation>
    <scope>NUCLEOTIDE SEQUENCE</scope>
    <source>
        <strain evidence="2">NBRC 14553</strain>
    </source>
</reference>
<dbReference type="InterPro" id="IPR041698">
    <property type="entry name" value="Methyltransf_25"/>
</dbReference>